<reference evidence="3 4" key="1">
    <citation type="submission" date="2019-12" db="EMBL/GenBank/DDBJ databases">
        <title>Defluviitalea raffinosedens, isolated from a biogas fermenter, genome sequencing and characterization.</title>
        <authorList>
            <person name="Rettenmaier R."/>
            <person name="Schneider M."/>
            <person name="Neuhaus K."/>
            <person name="Liebl W."/>
            <person name="Zverlov V."/>
        </authorList>
    </citation>
    <scope>NUCLEOTIDE SEQUENCE [LARGE SCALE GENOMIC DNA]</scope>
    <source>
        <strain evidence="3 4">249c-K6</strain>
    </source>
</reference>
<protein>
    <submittedName>
        <fullName evidence="3">Prolyl-tRNA synthetase associated domain-containing protein</fullName>
    </submittedName>
</protein>
<dbReference type="GO" id="GO:0004812">
    <property type="term" value="F:aminoacyl-tRNA ligase activity"/>
    <property type="evidence" value="ECO:0007669"/>
    <property type="project" value="UniProtKB-KW"/>
</dbReference>
<dbReference type="CDD" id="cd04335">
    <property type="entry name" value="PrdX_deacylase"/>
    <property type="match status" value="1"/>
</dbReference>
<dbReference type="SUPFAM" id="SSF55826">
    <property type="entry name" value="YbaK/ProRS associated domain"/>
    <property type="match status" value="1"/>
</dbReference>
<accession>A0A7C8LUT4</accession>
<evidence type="ECO:0000313" key="3">
    <source>
        <dbReference type="EMBL" id="KAE9637166.1"/>
    </source>
</evidence>
<dbReference type="PANTHER" id="PTHR31423">
    <property type="entry name" value="YBAK DOMAIN-CONTAINING PROTEIN"/>
    <property type="match status" value="1"/>
</dbReference>
<comment type="similarity">
    <text evidence="1">Belongs to the PRORSD1 family.</text>
</comment>
<name>A0A7C8LUT4_9FIRM</name>
<dbReference type="InterPro" id="IPR036754">
    <property type="entry name" value="YbaK/aa-tRNA-synt-asso_dom_sf"/>
</dbReference>
<dbReference type="InterPro" id="IPR040285">
    <property type="entry name" value="ProX/PRXD1"/>
</dbReference>
<evidence type="ECO:0000259" key="2">
    <source>
        <dbReference type="Pfam" id="PF04073"/>
    </source>
</evidence>
<dbReference type="EMBL" id="WSLF01000001">
    <property type="protein sequence ID" value="KAE9637166.1"/>
    <property type="molecule type" value="Genomic_DNA"/>
</dbReference>
<dbReference type="InterPro" id="IPR007214">
    <property type="entry name" value="YbaK/aa-tRNA-synth-assoc-dom"/>
</dbReference>
<dbReference type="PANTHER" id="PTHR31423:SF3">
    <property type="entry name" value="PROLYL-TRNA SYNTHETASE ASSOCIATED DOMAIN-CONTAINING PROTEIN 1-RELATED"/>
    <property type="match status" value="1"/>
</dbReference>
<dbReference type="AlphaFoldDB" id="A0A7C8LUT4"/>
<dbReference type="RefSeq" id="WP_158739076.1">
    <property type="nucleotide sequence ID" value="NZ_WSLF01000001.1"/>
</dbReference>
<dbReference type="FunFam" id="3.90.960.10:FF:000005">
    <property type="entry name" value="Putative prolyl-tRNA synthetase"/>
    <property type="match status" value="1"/>
</dbReference>
<keyword evidence="4" id="KW-1185">Reference proteome</keyword>
<dbReference type="OrthoDB" id="9798587at2"/>
<comment type="caution">
    <text evidence="3">The sequence shown here is derived from an EMBL/GenBank/DDBJ whole genome shotgun (WGS) entry which is preliminary data.</text>
</comment>
<keyword evidence="3" id="KW-0436">Ligase</keyword>
<evidence type="ECO:0000313" key="4">
    <source>
        <dbReference type="Proteomes" id="UP000483018"/>
    </source>
</evidence>
<gene>
    <name evidence="3" type="ORF">GND95_01685</name>
</gene>
<feature type="domain" description="YbaK/aminoacyl-tRNA synthetase-associated" evidence="2">
    <location>
        <begin position="23"/>
        <end position="148"/>
    </location>
</feature>
<sequence>MEEALTVYKLLEELEIQYKKYEHELVFTMEDISKLDINIEGEYCKNLFLRNSKGDQHYLVVVSGSKSVDLKRLAREIPSTRLSFASDERLYKYLKLKPGSVSPFGLIHDLDHHVEIVIDQDLVGLDSLCFHPNTNAATVVISYDDFYKYLKNCENKILFVKI</sequence>
<evidence type="ECO:0000256" key="1">
    <source>
        <dbReference type="ARBA" id="ARBA00010201"/>
    </source>
</evidence>
<dbReference type="GO" id="GO:0002161">
    <property type="term" value="F:aminoacyl-tRNA deacylase activity"/>
    <property type="evidence" value="ECO:0007669"/>
    <property type="project" value="InterPro"/>
</dbReference>
<proteinExistence type="inferred from homology"/>
<dbReference type="Pfam" id="PF04073">
    <property type="entry name" value="tRNA_edit"/>
    <property type="match status" value="1"/>
</dbReference>
<dbReference type="Gene3D" id="3.90.960.10">
    <property type="entry name" value="YbaK/aminoacyl-tRNA synthetase-associated domain"/>
    <property type="match status" value="1"/>
</dbReference>
<organism evidence="3 4">
    <name type="scientific">Defluviitalea raffinosedens</name>
    <dbReference type="NCBI Taxonomy" id="1450156"/>
    <lineage>
        <taxon>Bacteria</taxon>
        <taxon>Bacillati</taxon>
        <taxon>Bacillota</taxon>
        <taxon>Clostridia</taxon>
        <taxon>Lachnospirales</taxon>
        <taxon>Defluviitaleaceae</taxon>
        <taxon>Defluviitalea</taxon>
    </lineage>
</organism>
<dbReference type="Proteomes" id="UP000483018">
    <property type="component" value="Unassembled WGS sequence"/>
</dbReference>
<keyword evidence="3" id="KW-0030">Aminoacyl-tRNA synthetase</keyword>